<comment type="caution">
    <text evidence="1">The sequence shown here is derived from an EMBL/GenBank/DDBJ whole genome shotgun (WGS) entry which is preliminary data.</text>
</comment>
<accession>A0ABT4RQJ6</accession>
<protein>
    <recommendedName>
        <fullName evidence="3">DUF4402 domain-containing protein</fullName>
    </recommendedName>
</protein>
<gene>
    <name evidence="1" type="ORF">OJ962_25285</name>
</gene>
<organism evidence="1 2">
    <name type="scientific">Solirubrobacter deserti</name>
    <dbReference type="NCBI Taxonomy" id="2282478"/>
    <lineage>
        <taxon>Bacteria</taxon>
        <taxon>Bacillati</taxon>
        <taxon>Actinomycetota</taxon>
        <taxon>Thermoleophilia</taxon>
        <taxon>Solirubrobacterales</taxon>
        <taxon>Solirubrobacteraceae</taxon>
        <taxon>Solirubrobacter</taxon>
    </lineage>
</organism>
<evidence type="ECO:0008006" key="3">
    <source>
        <dbReference type="Google" id="ProtNLM"/>
    </source>
</evidence>
<reference evidence="1" key="1">
    <citation type="submission" date="2022-10" db="EMBL/GenBank/DDBJ databases">
        <title>The WGS of Solirubrobacter sp. CPCC 204708.</title>
        <authorList>
            <person name="Jiang Z."/>
        </authorList>
    </citation>
    <scope>NUCLEOTIDE SEQUENCE</scope>
    <source>
        <strain evidence="1">CPCC 204708</strain>
    </source>
</reference>
<dbReference type="Proteomes" id="UP001147700">
    <property type="component" value="Unassembled WGS sequence"/>
</dbReference>
<proteinExistence type="predicted"/>
<dbReference type="EMBL" id="JAPCID010000045">
    <property type="protein sequence ID" value="MDA0140835.1"/>
    <property type="molecule type" value="Genomic_DNA"/>
</dbReference>
<sequence>MPRLLSDLRLTTFERRGRPASHLACSVTASRRAADSQERSRMLRRLGPMTAMLAISVMTFGATARGAERTVAATSATVTMGTGGTVAETLSLSLPSTEVRMTFPNAFTGEQTTDRTLTVTSTAGNAVLRVADARTATPTRLVAFGPRQWIWYLQRPLQVAATSASGTGQPYSVVGGFTEPTAIQTWSAPVANEPVAVTFKQEVAGEAISGLPYTATLVFSLTTTDP</sequence>
<evidence type="ECO:0000313" key="1">
    <source>
        <dbReference type="EMBL" id="MDA0140835.1"/>
    </source>
</evidence>
<evidence type="ECO:0000313" key="2">
    <source>
        <dbReference type="Proteomes" id="UP001147700"/>
    </source>
</evidence>
<name>A0ABT4RQJ6_9ACTN</name>
<keyword evidence="2" id="KW-1185">Reference proteome</keyword>
<dbReference type="RefSeq" id="WP_270006686.1">
    <property type="nucleotide sequence ID" value="NZ_JAPCID010000045.1"/>
</dbReference>